<keyword evidence="2" id="KW-0238">DNA-binding</keyword>
<dbReference type="InterPro" id="IPR002104">
    <property type="entry name" value="Integrase_catalytic"/>
</dbReference>
<evidence type="ECO:0000313" key="6">
    <source>
        <dbReference type="Proteomes" id="UP000218689"/>
    </source>
</evidence>
<sequence>MVSINYTKYKGKQGLTYGFQIKDNQGVRLLSKSGFKTKKIAKATGEKIRLELDSGSKLNLSSTVHDIWQVWYDLEIKPSNLSERTKYKYRSHGRVIAKLFDGQKVSKIKPSEYQKIMNDYGKDVGKDSLKRLDNEIKKVVAFAIRDKLYIDDFTAGYKRNAGKQPKKAEDKYIESIEDYKKILDYLANHLDYKISVIPYFYYLMFKTGLRLSETLAVNWEDINFDKMVLYTYRRYSLADKKYVPPKTPESIRYVQLDDETIKAFRTLKKSRIALNGDVEDKEMVFLEPDNQILSHYKINRAIQKYLSDLNITPIITPYGTRHTYISVLLAQGVDIEVIVKQVGHKNSTQIRETYGHILRETLDAGNDKIKKIMGSFGKNLAKI</sequence>
<dbReference type="OrthoDB" id="9803188at2"/>
<evidence type="ECO:0000256" key="1">
    <source>
        <dbReference type="ARBA" id="ARBA00008857"/>
    </source>
</evidence>
<name>A0A224XEE7_9LACT</name>
<dbReference type="InterPro" id="IPR010998">
    <property type="entry name" value="Integrase_recombinase_N"/>
</dbReference>
<dbReference type="RefSeq" id="WP_094784998.1">
    <property type="nucleotide sequence ID" value="NZ_BEDT01000004.1"/>
</dbReference>
<dbReference type="Gene3D" id="1.10.150.130">
    <property type="match status" value="1"/>
</dbReference>
<dbReference type="InterPro" id="IPR013762">
    <property type="entry name" value="Integrase-like_cat_sf"/>
</dbReference>
<organism evidence="5 6">
    <name type="scientific">Pseudolactococcus reticulitermitis</name>
    <dbReference type="NCBI Taxonomy" id="2025039"/>
    <lineage>
        <taxon>Bacteria</taxon>
        <taxon>Bacillati</taxon>
        <taxon>Bacillota</taxon>
        <taxon>Bacilli</taxon>
        <taxon>Lactobacillales</taxon>
        <taxon>Streptococcaceae</taxon>
        <taxon>Pseudolactococcus</taxon>
    </lineage>
</organism>
<evidence type="ECO:0000256" key="3">
    <source>
        <dbReference type="ARBA" id="ARBA00023172"/>
    </source>
</evidence>
<dbReference type="Pfam" id="PF00589">
    <property type="entry name" value="Phage_integrase"/>
    <property type="match status" value="1"/>
</dbReference>
<dbReference type="GO" id="GO:0003677">
    <property type="term" value="F:DNA binding"/>
    <property type="evidence" value="ECO:0007669"/>
    <property type="project" value="UniProtKB-KW"/>
</dbReference>
<keyword evidence="3" id="KW-0233">DNA recombination</keyword>
<protein>
    <recommendedName>
        <fullName evidence="4">Tyr recombinase domain-containing protein</fullName>
    </recommendedName>
</protein>
<comment type="similarity">
    <text evidence="1">Belongs to the 'phage' integrase family.</text>
</comment>
<dbReference type="CDD" id="cd01189">
    <property type="entry name" value="INT_ICEBs1_C_like"/>
    <property type="match status" value="1"/>
</dbReference>
<dbReference type="Gene3D" id="1.10.443.10">
    <property type="entry name" value="Intergrase catalytic core"/>
    <property type="match status" value="1"/>
</dbReference>
<dbReference type="EMBL" id="BEDT01000004">
    <property type="protein sequence ID" value="GAX47951.1"/>
    <property type="molecule type" value="Genomic_DNA"/>
</dbReference>
<feature type="domain" description="Tyr recombinase" evidence="4">
    <location>
        <begin position="169"/>
        <end position="367"/>
    </location>
</feature>
<dbReference type="GO" id="GO:0015074">
    <property type="term" value="P:DNA integration"/>
    <property type="evidence" value="ECO:0007669"/>
    <property type="project" value="InterPro"/>
</dbReference>
<dbReference type="InterPro" id="IPR050090">
    <property type="entry name" value="Tyrosine_recombinase_XerCD"/>
</dbReference>
<dbReference type="InterPro" id="IPR011010">
    <property type="entry name" value="DNA_brk_join_enz"/>
</dbReference>
<reference evidence="6" key="1">
    <citation type="submission" date="2017-08" db="EMBL/GenBank/DDBJ databases">
        <title>Draft genome sequence of Lactococcus sp. strain Rs-Y01, isolated from the gut of the lower termite Reticulitermes speratus.</title>
        <authorList>
            <person name="Ohkuma M."/>
            <person name="Yuki M."/>
        </authorList>
    </citation>
    <scope>NUCLEOTIDE SEQUENCE [LARGE SCALE GENOMIC DNA]</scope>
    <source>
        <strain evidence="6">Rs-Y01</strain>
    </source>
</reference>
<evidence type="ECO:0000259" key="4">
    <source>
        <dbReference type="PROSITE" id="PS51898"/>
    </source>
</evidence>
<evidence type="ECO:0000256" key="2">
    <source>
        <dbReference type="ARBA" id="ARBA00023125"/>
    </source>
</evidence>
<dbReference type="PANTHER" id="PTHR30349">
    <property type="entry name" value="PHAGE INTEGRASE-RELATED"/>
    <property type="match status" value="1"/>
</dbReference>
<dbReference type="SUPFAM" id="SSF56349">
    <property type="entry name" value="DNA breaking-rejoining enzymes"/>
    <property type="match status" value="1"/>
</dbReference>
<dbReference type="Proteomes" id="UP000218689">
    <property type="component" value="Unassembled WGS sequence"/>
</dbReference>
<evidence type="ECO:0000313" key="5">
    <source>
        <dbReference type="EMBL" id="GAX47951.1"/>
    </source>
</evidence>
<accession>A0A224XEE7</accession>
<keyword evidence="6" id="KW-1185">Reference proteome</keyword>
<proteinExistence type="inferred from homology"/>
<dbReference type="PROSITE" id="PS51898">
    <property type="entry name" value="TYR_RECOMBINASE"/>
    <property type="match status" value="1"/>
</dbReference>
<gene>
    <name evidence="5" type="ORF">RsY01_1565</name>
</gene>
<comment type="caution">
    <text evidence="5">The sequence shown here is derived from an EMBL/GenBank/DDBJ whole genome shotgun (WGS) entry which is preliminary data.</text>
</comment>
<dbReference type="AlphaFoldDB" id="A0A224XEE7"/>
<dbReference type="PANTHER" id="PTHR30349:SF64">
    <property type="entry name" value="PROPHAGE INTEGRASE INTD-RELATED"/>
    <property type="match status" value="1"/>
</dbReference>
<dbReference type="GO" id="GO:0006310">
    <property type="term" value="P:DNA recombination"/>
    <property type="evidence" value="ECO:0007669"/>
    <property type="project" value="UniProtKB-KW"/>
</dbReference>